<feature type="domain" description="Poly(A) RNA polymerase mitochondrial-like central palm" evidence="1">
    <location>
        <begin position="3"/>
        <end position="105"/>
    </location>
</feature>
<dbReference type="CDD" id="cd05402">
    <property type="entry name" value="NT_PAP_TUTase"/>
    <property type="match status" value="1"/>
</dbReference>
<dbReference type="InterPro" id="IPR054708">
    <property type="entry name" value="MTPAP-like_central"/>
</dbReference>
<dbReference type="SUPFAM" id="SSF81631">
    <property type="entry name" value="PAP/OAS1 substrate-binding domain"/>
    <property type="match status" value="1"/>
</dbReference>
<dbReference type="GO" id="GO:0016779">
    <property type="term" value="F:nucleotidyltransferase activity"/>
    <property type="evidence" value="ECO:0007669"/>
    <property type="project" value="UniProtKB-ARBA"/>
</dbReference>
<reference evidence="2" key="1">
    <citation type="journal article" date="2023" name="PhytoFront">
        <title>Draft Genome Resources of Seven Strains of Tilletia horrida, Causal Agent of Kernel Smut of Rice.</title>
        <authorList>
            <person name="Khanal S."/>
            <person name="Antony Babu S."/>
            <person name="Zhou X.G."/>
        </authorList>
    </citation>
    <scope>NUCLEOTIDE SEQUENCE</scope>
    <source>
        <strain evidence="2">TX6</strain>
    </source>
</reference>
<organism evidence="2 3">
    <name type="scientific">Tilletia horrida</name>
    <dbReference type="NCBI Taxonomy" id="155126"/>
    <lineage>
        <taxon>Eukaryota</taxon>
        <taxon>Fungi</taxon>
        <taxon>Dikarya</taxon>
        <taxon>Basidiomycota</taxon>
        <taxon>Ustilaginomycotina</taxon>
        <taxon>Exobasidiomycetes</taxon>
        <taxon>Tilletiales</taxon>
        <taxon>Tilletiaceae</taxon>
        <taxon>Tilletia</taxon>
    </lineage>
</organism>
<keyword evidence="3" id="KW-1185">Reference proteome</keyword>
<dbReference type="InterPro" id="IPR043519">
    <property type="entry name" value="NT_sf"/>
</dbReference>
<accession>A0AAN6GLD0</accession>
<dbReference type="Gene3D" id="3.30.460.10">
    <property type="entry name" value="Beta Polymerase, domain 2"/>
    <property type="match status" value="1"/>
</dbReference>
<dbReference type="Proteomes" id="UP001176517">
    <property type="component" value="Unassembled WGS sequence"/>
</dbReference>
<dbReference type="AlphaFoldDB" id="A0AAN6GLD0"/>
<protein>
    <recommendedName>
        <fullName evidence="1">Poly(A) RNA polymerase mitochondrial-like central palm domain-containing protein</fullName>
    </recommendedName>
</protein>
<dbReference type="EMBL" id="JAPDMZ010000205">
    <property type="protein sequence ID" value="KAK0546124.1"/>
    <property type="molecule type" value="Genomic_DNA"/>
</dbReference>
<dbReference type="PANTHER" id="PTHR12271">
    <property type="entry name" value="POLY A POLYMERASE CID PAP -RELATED"/>
    <property type="match status" value="1"/>
</dbReference>
<evidence type="ECO:0000313" key="3">
    <source>
        <dbReference type="Proteomes" id="UP001176517"/>
    </source>
</evidence>
<sequence>MALKSSDLDLCILDAQRREFELRELDRAAVNRIMSETSLDLPPFYQVKRIARALERSPDFGRCQPIVGARVPIVKYVDLRTRIEGDININNRFGVVNSQMISAYCDLLPMLARPLITFVKSCFKAWGFNDPAGATGPSSFNSYTLALLVIYQLQQDGLLPNLQDVRLLQAQQVPARCIFHAGSKGDRAKREIIPAETAFDTTFFEWRTAYAQLSAKAAREQLYEQYERATGVKLVEEPTTLEGQDLLLGESFLRFLHFFNNFDWESNAICFARSTAIPRSNNRPLRDDAIARHDGVDQWYMQFAIDESEPSPVQSLHPDFEVPELWASHGFIVQDPFITTRNTAGNIMNAVKTNILKQTRKIEAQLKTGELDDEVLQLRAKATPSKARVQLLPNLAEVCRVPRYREVLQEIEKMEAEDAASQTIDEEAPST</sequence>
<gene>
    <name evidence="2" type="ORF">OC846_005404</name>
</gene>
<name>A0AAN6GLD0_9BASI</name>
<dbReference type="SUPFAM" id="SSF81301">
    <property type="entry name" value="Nucleotidyltransferase"/>
    <property type="match status" value="1"/>
</dbReference>
<dbReference type="Gene3D" id="1.10.1410.10">
    <property type="match status" value="1"/>
</dbReference>
<dbReference type="GO" id="GO:0031123">
    <property type="term" value="P:RNA 3'-end processing"/>
    <property type="evidence" value="ECO:0007669"/>
    <property type="project" value="TreeGrafter"/>
</dbReference>
<dbReference type="GO" id="GO:0010605">
    <property type="term" value="P:negative regulation of macromolecule metabolic process"/>
    <property type="evidence" value="ECO:0007669"/>
    <property type="project" value="UniProtKB-ARBA"/>
</dbReference>
<comment type="caution">
    <text evidence="2">The sequence shown here is derived from an EMBL/GenBank/DDBJ whole genome shotgun (WGS) entry which is preliminary data.</text>
</comment>
<evidence type="ECO:0000259" key="1">
    <source>
        <dbReference type="Pfam" id="PF22600"/>
    </source>
</evidence>
<evidence type="ECO:0000313" key="2">
    <source>
        <dbReference type="EMBL" id="KAK0546124.1"/>
    </source>
</evidence>
<proteinExistence type="predicted"/>
<dbReference type="PANTHER" id="PTHR12271:SF40">
    <property type="entry name" value="POLY(A) RNA POLYMERASE GLD2"/>
    <property type="match status" value="1"/>
</dbReference>
<dbReference type="Pfam" id="PF22600">
    <property type="entry name" value="MTPAP-like_central"/>
    <property type="match status" value="1"/>
</dbReference>